<proteinExistence type="predicted"/>
<evidence type="ECO:0000313" key="3">
    <source>
        <dbReference type="Proteomes" id="UP000001555"/>
    </source>
</evidence>
<protein>
    <submittedName>
        <fullName evidence="1 2">Uncharacterized protein</fullName>
    </submittedName>
</protein>
<dbReference type="PaxDb" id="6945-B7QN99"/>
<dbReference type="AlphaFoldDB" id="B7QN99"/>
<dbReference type="Proteomes" id="UP000001555">
    <property type="component" value="Unassembled WGS sequence"/>
</dbReference>
<keyword evidence="3" id="KW-1185">Reference proteome</keyword>
<gene>
    <name evidence="1" type="ORF">IscW_ISCW015474</name>
</gene>
<dbReference type="EMBL" id="ABJB010779696">
    <property type="status" value="NOT_ANNOTATED_CDS"/>
    <property type="molecule type" value="Genomic_DNA"/>
</dbReference>
<reference evidence="1 3" key="1">
    <citation type="submission" date="2008-03" db="EMBL/GenBank/DDBJ databases">
        <title>Annotation of Ixodes scapularis.</title>
        <authorList>
            <consortium name="Ixodes scapularis Genome Project Consortium"/>
            <person name="Caler E."/>
            <person name="Hannick L.I."/>
            <person name="Bidwell S."/>
            <person name="Joardar V."/>
            <person name="Thiagarajan M."/>
            <person name="Amedeo P."/>
            <person name="Galinsky K.J."/>
            <person name="Schobel S."/>
            <person name="Inman J."/>
            <person name="Hostetler J."/>
            <person name="Miller J."/>
            <person name="Hammond M."/>
            <person name="Megy K."/>
            <person name="Lawson D."/>
            <person name="Kodira C."/>
            <person name="Sutton G."/>
            <person name="Meyer J."/>
            <person name="Hill C.A."/>
            <person name="Birren B."/>
            <person name="Nene V."/>
            <person name="Collins F."/>
            <person name="Alarcon-Chaidez F."/>
            <person name="Wikel S."/>
            <person name="Strausberg R."/>
        </authorList>
    </citation>
    <scope>NUCLEOTIDE SEQUENCE [LARGE SCALE GENOMIC DNA]</scope>
    <source>
        <strain evidence="3">Wikel</strain>
        <strain evidence="1">Wikel colony</strain>
    </source>
</reference>
<organism>
    <name type="scientific">Ixodes scapularis</name>
    <name type="common">Black-legged tick</name>
    <name type="synonym">Deer tick</name>
    <dbReference type="NCBI Taxonomy" id="6945"/>
    <lineage>
        <taxon>Eukaryota</taxon>
        <taxon>Metazoa</taxon>
        <taxon>Ecdysozoa</taxon>
        <taxon>Arthropoda</taxon>
        <taxon>Chelicerata</taxon>
        <taxon>Arachnida</taxon>
        <taxon>Acari</taxon>
        <taxon>Parasitiformes</taxon>
        <taxon>Ixodida</taxon>
        <taxon>Ixodoidea</taxon>
        <taxon>Ixodidae</taxon>
        <taxon>Ixodinae</taxon>
        <taxon>Ixodes</taxon>
    </lineage>
</organism>
<name>B7QN99_IXOSC</name>
<dbReference type="VEuPathDB" id="VectorBase:ISCW015474"/>
<dbReference type="InParanoid" id="B7QN99"/>
<dbReference type="VEuPathDB" id="VectorBase:ISCI015474"/>
<accession>B7QN99</accession>
<dbReference type="HOGENOM" id="CLU_2624768_0_0_1"/>
<reference evidence="2" key="2">
    <citation type="submission" date="2020-05" db="UniProtKB">
        <authorList>
            <consortium name="EnsemblMetazoa"/>
        </authorList>
    </citation>
    <scope>IDENTIFICATION</scope>
    <source>
        <strain evidence="2">wikel</strain>
    </source>
</reference>
<evidence type="ECO:0000313" key="1">
    <source>
        <dbReference type="EMBL" id="EEC20321.1"/>
    </source>
</evidence>
<dbReference type="EnsemblMetazoa" id="ISCW015474-RA">
    <property type="protein sequence ID" value="ISCW015474-PA"/>
    <property type="gene ID" value="ISCW015474"/>
</dbReference>
<sequence length="78" mass="8232">MALTSAKQASFGLLKPEEAKYDTYIGKNVAVLQHIIWYCKGAETDEAAAACVAAALSRLFPGLQEPRRSTSSAAGTGE</sequence>
<evidence type="ECO:0000313" key="2">
    <source>
        <dbReference type="EnsemblMetazoa" id="ISCW015474-PA"/>
    </source>
</evidence>
<dbReference type="EMBL" id="DS977118">
    <property type="protein sequence ID" value="EEC20321.1"/>
    <property type="molecule type" value="Genomic_DNA"/>
</dbReference>